<name>A0A246RW10_9GAMM</name>
<accession>A0A246RW10</accession>
<feature type="transmembrane region" description="Helical" evidence="1">
    <location>
        <begin position="115"/>
        <end position="134"/>
    </location>
</feature>
<gene>
    <name evidence="3" type="ORF">JI62_18805</name>
</gene>
<organism evidence="3 4">
    <name type="scientific">Halomonas campaniensis</name>
    <dbReference type="NCBI Taxonomy" id="213554"/>
    <lineage>
        <taxon>Bacteria</taxon>
        <taxon>Pseudomonadati</taxon>
        <taxon>Pseudomonadota</taxon>
        <taxon>Gammaproteobacteria</taxon>
        <taxon>Oceanospirillales</taxon>
        <taxon>Halomonadaceae</taxon>
        <taxon>Halomonas</taxon>
    </lineage>
</organism>
<dbReference type="InterPro" id="IPR021994">
    <property type="entry name" value="DUF3592"/>
</dbReference>
<evidence type="ECO:0000313" key="4">
    <source>
        <dbReference type="Proteomes" id="UP000197334"/>
    </source>
</evidence>
<comment type="caution">
    <text evidence="3">The sequence shown here is derived from an EMBL/GenBank/DDBJ whole genome shotgun (WGS) entry which is preliminary data.</text>
</comment>
<dbReference type="Proteomes" id="UP000197334">
    <property type="component" value="Unassembled WGS sequence"/>
</dbReference>
<dbReference type="Pfam" id="PF12158">
    <property type="entry name" value="DUF3592"/>
    <property type="match status" value="1"/>
</dbReference>
<feature type="domain" description="DUF3592" evidence="2">
    <location>
        <begin position="39"/>
        <end position="96"/>
    </location>
</feature>
<keyword evidence="4" id="KW-1185">Reference proteome</keyword>
<proteinExistence type="predicted"/>
<protein>
    <recommendedName>
        <fullName evidence="2">DUF3592 domain-containing protein</fullName>
    </recommendedName>
</protein>
<dbReference type="RefSeq" id="WP_088701658.1">
    <property type="nucleotide sequence ID" value="NZ_JPUA01000037.1"/>
</dbReference>
<reference evidence="3 4" key="1">
    <citation type="submission" date="2014-08" db="EMBL/GenBank/DDBJ databases">
        <title>Draft genome sequence of a novel L-asparaginase producing marine bacterium, Halomonas campaniensis.</title>
        <authorList>
            <person name="Sundarakrishnan B."/>
            <person name="Moushumi Priya A."/>
            <person name="Raman G."/>
            <person name="Sakthivel N."/>
            <person name="Park S."/>
            <person name="Jayachandran S."/>
        </authorList>
    </citation>
    <scope>NUCLEOTIDE SEQUENCE [LARGE SCALE GENOMIC DNA]</scope>
    <source>
        <strain evidence="3 4">SK03</strain>
    </source>
</reference>
<dbReference type="OrthoDB" id="2242169at2"/>
<evidence type="ECO:0000313" key="3">
    <source>
        <dbReference type="EMBL" id="OWV28359.1"/>
    </source>
</evidence>
<dbReference type="EMBL" id="JPUA01000037">
    <property type="protein sequence ID" value="OWV28359.1"/>
    <property type="molecule type" value="Genomic_DNA"/>
</dbReference>
<sequence length="232" mass="26028">MKTLFFVKLTSLVVGIALLVASAFLLLNTRDFLSEAVITEGTVLELVESRSSDSITYRPVVQFTNESGQLVSFTSSTSSNPPSYSPGQQVEVLYQPGERNSPRINSFFSLWGAEAILAGIGVVFLLAGVILMFVPEFRRRKGESLKQNGVPIDTHYQGVELNTRFSVNGRHPFQVITQWQNPATSEVHMFKSQNIWFDPSNYIHTDTITVFYEKGDLQQYYVDISFLPKLAT</sequence>
<evidence type="ECO:0000256" key="1">
    <source>
        <dbReference type="SAM" id="Phobius"/>
    </source>
</evidence>
<keyword evidence="1" id="KW-1133">Transmembrane helix</keyword>
<keyword evidence="1" id="KW-0812">Transmembrane</keyword>
<dbReference type="AlphaFoldDB" id="A0A246RW10"/>
<keyword evidence="1" id="KW-0472">Membrane</keyword>
<evidence type="ECO:0000259" key="2">
    <source>
        <dbReference type="Pfam" id="PF12158"/>
    </source>
</evidence>